<dbReference type="SUPFAM" id="SSF56235">
    <property type="entry name" value="N-terminal nucleophile aminohydrolases (Ntn hydrolases)"/>
    <property type="match status" value="1"/>
</dbReference>
<dbReference type="InterPro" id="IPR006426">
    <property type="entry name" value="Asn_synth_AEB"/>
</dbReference>
<name>D6PJN6_9ZZZZ</name>
<dbReference type="Pfam" id="PF13537">
    <property type="entry name" value="GATase_7"/>
    <property type="match status" value="1"/>
</dbReference>
<evidence type="ECO:0000256" key="2">
    <source>
        <dbReference type="ARBA" id="ARBA00022741"/>
    </source>
</evidence>
<dbReference type="InterPro" id="IPR033738">
    <property type="entry name" value="AsnB_N"/>
</dbReference>
<protein>
    <submittedName>
        <fullName evidence="7">Asparagine synthetase</fullName>
    </submittedName>
</protein>
<dbReference type="InterPro" id="IPR029055">
    <property type="entry name" value="Ntn_hydrolases_N"/>
</dbReference>
<comment type="similarity">
    <text evidence="1">Belongs to the asparagine synthetase family.</text>
</comment>
<keyword evidence="5" id="KW-0175">Coiled coil</keyword>
<keyword evidence="2" id="KW-0547">Nucleotide-binding</keyword>
<dbReference type="PROSITE" id="PS51278">
    <property type="entry name" value="GATASE_TYPE_2"/>
    <property type="match status" value="1"/>
</dbReference>
<dbReference type="EMBL" id="GU943111">
    <property type="protein sequence ID" value="ADD95937.1"/>
    <property type="molecule type" value="Genomic_DNA"/>
</dbReference>
<evidence type="ECO:0000259" key="6">
    <source>
        <dbReference type="PROSITE" id="PS51278"/>
    </source>
</evidence>
<dbReference type="CDD" id="cd00712">
    <property type="entry name" value="AsnB"/>
    <property type="match status" value="1"/>
</dbReference>
<proteinExistence type="inferred from homology"/>
<dbReference type="GO" id="GO:0006529">
    <property type="term" value="P:asparagine biosynthetic process"/>
    <property type="evidence" value="ECO:0007669"/>
    <property type="project" value="InterPro"/>
</dbReference>
<dbReference type="GO" id="GO:0004066">
    <property type="term" value="F:asparagine synthase (glutamine-hydrolyzing) activity"/>
    <property type="evidence" value="ECO:0007669"/>
    <property type="project" value="InterPro"/>
</dbReference>
<evidence type="ECO:0000313" key="7">
    <source>
        <dbReference type="EMBL" id="ADD95937.1"/>
    </source>
</evidence>
<feature type="domain" description="Glutamine amidotransferase type-2" evidence="6">
    <location>
        <begin position="1"/>
        <end position="187"/>
    </location>
</feature>
<dbReference type="PANTHER" id="PTHR43284">
    <property type="entry name" value="ASPARAGINE SYNTHETASE (GLUTAMINE-HYDROLYZING)"/>
    <property type="match status" value="1"/>
</dbReference>
<dbReference type="PIRSF" id="PIRSF001589">
    <property type="entry name" value="Asn_synthetase_glu-h"/>
    <property type="match status" value="1"/>
</dbReference>
<evidence type="ECO:0000256" key="3">
    <source>
        <dbReference type="ARBA" id="ARBA00022840"/>
    </source>
</evidence>
<organism evidence="7">
    <name type="scientific">uncultured organism MedDCM-OCT-S04-C1</name>
    <dbReference type="NCBI Taxonomy" id="743604"/>
    <lineage>
        <taxon>unclassified sequences</taxon>
        <taxon>environmental samples</taxon>
    </lineage>
</organism>
<accession>D6PJN6</accession>
<dbReference type="PANTHER" id="PTHR43284:SF1">
    <property type="entry name" value="ASPARAGINE SYNTHETASE"/>
    <property type="match status" value="1"/>
</dbReference>
<dbReference type="InterPro" id="IPR014729">
    <property type="entry name" value="Rossmann-like_a/b/a_fold"/>
</dbReference>
<dbReference type="AlphaFoldDB" id="D6PJN6"/>
<keyword evidence="4" id="KW-0315">Glutamine amidotransferase</keyword>
<reference evidence="7" key="1">
    <citation type="journal article" date="2010" name="ISME J.">
        <title>Metagenome of the Mediterranean deep chlorophyll maximum studied by direct and fosmid library 454 pyrosequencing.</title>
        <authorList>
            <person name="Ghai R."/>
            <person name="Martin-Cuadrado A.B."/>
            <person name="Molto A.G."/>
            <person name="Heredia I.G."/>
            <person name="Cabrera R."/>
            <person name="Martin J."/>
            <person name="Verdu M."/>
            <person name="Deschamps P."/>
            <person name="Moreira D."/>
            <person name="Lopez-Garcia P."/>
            <person name="Mira A."/>
            <person name="Rodriguez-Valera F."/>
        </authorList>
    </citation>
    <scope>NUCLEOTIDE SEQUENCE</scope>
</reference>
<dbReference type="Gene3D" id="3.40.50.620">
    <property type="entry name" value="HUPs"/>
    <property type="match status" value="1"/>
</dbReference>
<dbReference type="InterPro" id="IPR051786">
    <property type="entry name" value="ASN_synthetase/amidase"/>
</dbReference>
<dbReference type="InterPro" id="IPR001962">
    <property type="entry name" value="Asn_synthase"/>
</dbReference>
<sequence length="571" mass="64015">MIDLMRHRGPDGDGIFFDDNCGLAHARLAILDVVGSPQPLHGPGKVAVVNGEIYNHLSLKSPSYNYSTMGDSEIVLSLHKGKGSAKDHAKWISKLDGMFAFALWSNDQLILARDPVGIKPLMRTIVDDTLVFASEAKALRAHESYVPEIDTLAMKARIAWEYPLDATTLFADVYQVRPGTVEVWELVDGIPKMTSSSRFEIQKVEPAIDWNDPAGLLESFTLSVSDRLMSDVPVGIVLSGGLDSSLVCAVAREAAEIAEQPVPACWTVAESEDNPDWQAAEVVTSSLDLEHHQHILDPDTFHSKLPDLAWHGEDLDVTVLFFQPLFSKMSESVTVGLCGQGADELHAGYPRYRDLSKHCKEIQNRLDDMNCNLEELEGDSWWSSNHSPQNHTNSLKDFLQFELDHGQLSNFQLRLVDRHSMAHSLEVRVPFLGSRHRDASNKLPMDWRLPSSLEEKAALRSAAELTSLPTEIIRRPKLPAGRATSPRMIDSLLEDLSPYVNKVAKRYPELERALIKQPEISIGLGLFEAMHILDGGTHKKQEMSPHCWTRWLDEFYSRFNPASRRQSRIDY</sequence>
<dbReference type="Pfam" id="PF00733">
    <property type="entry name" value="Asn_synthase"/>
    <property type="match status" value="1"/>
</dbReference>
<dbReference type="InterPro" id="IPR017932">
    <property type="entry name" value="GATase_2_dom"/>
</dbReference>
<feature type="coiled-coil region" evidence="5">
    <location>
        <begin position="352"/>
        <end position="379"/>
    </location>
</feature>
<dbReference type="GO" id="GO:0005524">
    <property type="term" value="F:ATP binding"/>
    <property type="evidence" value="ECO:0007669"/>
    <property type="project" value="UniProtKB-KW"/>
</dbReference>
<dbReference type="CDD" id="cd01991">
    <property type="entry name" value="Asn_synthase_B_C"/>
    <property type="match status" value="1"/>
</dbReference>
<dbReference type="MEROPS" id="C44.976"/>
<evidence type="ECO:0000256" key="4">
    <source>
        <dbReference type="ARBA" id="ARBA00022962"/>
    </source>
</evidence>
<keyword evidence="3" id="KW-0067">ATP-binding</keyword>
<evidence type="ECO:0000256" key="5">
    <source>
        <dbReference type="SAM" id="Coils"/>
    </source>
</evidence>
<evidence type="ECO:0000256" key="1">
    <source>
        <dbReference type="ARBA" id="ARBA00005752"/>
    </source>
</evidence>
<dbReference type="NCBIfam" id="TIGR01536">
    <property type="entry name" value="asn_synth_AEB"/>
    <property type="match status" value="1"/>
</dbReference>
<dbReference type="SUPFAM" id="SSF52402">
    <property type="entry name" value="Adenine nucleotide alpha hydrolases-like"/>
    <property type="match status" value="1"/>
</dbReference>
<dbReference type="Gene3D" id="3.60.20.10">
    <property type="entry name" value="Glutamine Phosphoribosylpyrophosphate, subunit 1, domain 1"/>
    <property type="match status" value="1"/>
</dbReference>